<accession>A0AAP6LN91</accession>
<reference evidence="3" key="1">
    <citation type="submission" date="2023-01" db="EMBL/GenBank/DDBJ databases">
        <title>Genome-based studies on antimicrobial resistance profiles of Riemerella anatipestifer in China, 1994 to 2021.</title>
        <authorList>
            <person name="Yang Z."/>
            <person name="Zhu D."/>
        </authorList>
    </citation>
    <scope>NUCLEOTIDE SEQUENCE</scope>
    <source>
        <strain evidence="3">RCAD1218</strain>
    </source>
</reference>
<dbReference type="RefSeq" id="WP_253037646.1">
    <property type="nucleotide sequence ID" value="NZ_QXQI01000009.1"/>
</dbReference>
<evidence type="ECO:0000256" key="1">
    <source>
        <dbReference type="SAM" id="MobiDB-lite"/>
    </source>
</evidence>
<evidence type="ECO:0000259" key="2">
    <source>
        <dbReference type="Pfam" id="PF13751"/>
    </source>
</evidence>
<evidence type="ECO:0000313" key="4">
    <source>
        <dbReference type="Proteomes" id="UP001284033"/>
    </source>
</evidence>
<feature type="region of interest" description="Disordered" evidence="1">
    <location>
        <begin position="68"/>
        <end position="91"/>
    </location>
</feature>
<dbReference type="InterPro" id="IPR025668">
    <property type="entry name" value="Tnp_DDE_dom"/>
</dbReference>
<dbReference type="PANTHER" id="PTHR33408">
    <property type="entry name" value="TRANSPOSASE"/>
    <property type="match status" value="1"/>
</dbReference>
<protein>
    <submittedName>
        <fullName evidence="3">Transposase</fullName>
    </submittedName>
</protein>
<comment type="caution">
    <text evidence="3">The sequence shown here is derived from an EMBL/GenBank/DDBJ whole genome shotgun (WGS) entry which is preliminary data.</text>
</comment>
<gene>
    <name evidence="3" type="ORF">PG303_10920</name>
</gene>
<dbReference type="PANTHER" id="PTHR33408:SF2">
    <property type="entry name" value="TRANSPOSASE DDE DOMAIN-CONTAINING PROTEIN"/>
    <property type="match status" value="1"/>
</dbReference>
<sequence>MDSLVEKEVLEDASAYVSELEENSDFKVTSTRKKLVEHHHNWKKEAYKKMPGNVKSTRLDEDGEEIRPKYLSNHTHYSPTDPDAKISTKPGKPRQLNYAGQLAVDDAHHVITGACASTAGSKDSAIFSEIMNQTIENLAKNDIETEEVLADAGYSSGESLQYCEDKNLDAWIPNFGQYKPEREGFVFNEKENRYECIKEGGNKAYLSFKRILTDSKGYQKKSYRSSEKDCGKCPLRAACCGKVTKFKKIEDSIHKPLYDKMHEKLTQNKAYHRRLVKRRSSTVEPVLGTLINHHNMRRINSRGMPQANKHIMMAALTYNLKKYLRFIVKKPSVLAQVVSLQQGKIYTDLKTLFHDFKSSFLSHPNFVILYRN</sequence>
<organism evidence="3 4">
    <name type="scientific">Riemerella anatipestifer</name>
    <name type="common">Moraxella anatipestifer</name>
    <dbReference type="NCBI Taxonomy" id="34085"/>
    <lineage>
        <taxon>Bacteria</taxon>
        <taxon>Pseudomonadati</taxon>
        <taxon>Bacteroidota</taxon>
        <taxon>Flavobacteriia</taxon>
        <taxon>Flavobacteriales</taxon>
        <taxon>Weeksellaceae</taxon>
        <taxon>Riemerella</taxon>
    </lineage>
</organism>
<dbReference type="Proteomes" id="UP001284033">
    <property type="component" value="Unassembled WGS sequence"/>
</dbReference>
<feature type="domain" description="Transposase DDE" evidence="2">
    <location>
        <begin position="213"/>
        <end position="323"/>
    </location>
</feature>
<dbReference type="AlphaFoldDB" id="A0AAP6LN91"/>
<proteinExistence type="predicted"/>
<evidence type="ECO:0000313" key="3">
    <source>
        <dbReference type="EMBL" id="MDY3513721.1"/>
    </source>
</evidence>
<name>A0AAP6LN91_RIEAN</name>
<dbReference type="EMBL" id="JAQZHK010000018">
    <property type="protein sequence ID" value="MDY3513721.1"/>
    <property type="molecule type" value="Genomic_DNA"/>
</dbReference>
<dbReference type="Pfam" id="PF13751">
    <property type="entry name" value="DDE_Tnp_1_6"/>
    <property type="match status" value="1"/>
</dbReference>